<feature type="region of interest" description="Disordered" evidence="1">
    <location>
        <begin position="1"/>
        <end position="106"/>
    </location>
</feature>
<accession>A0AAD7I4E6</accession>
<reference evidence="2" key="1">
    <citation type="submission" date="2023-03" db="EMBL/GenBank/DDBJ databases">
        <title>Massive genome expansion in bonnet fungi (Mycena s.s.) driven by repeated elements and novel gene families across ecological guilds.</title>
        <authorList>
            <consortium name="Lawrence Berkeley National Laboratory"/>
            <person name="Harder C.B."/>
            <person name="Miyauchi S."/>
            <person name="Viragh M."/>
            <person name="Kuo A."/>
            <person name="Thoen E."/>
            <person name="Andreopoulos B."/>
            <person name="Lu D."/>
            <person name="Skrede I."/>
            <person name="Drula E."/>
            <person name="Henrissat B."/>
            <person name="Morin E."/>
            <person name="Kohler A."/>
            <person name="Barry K."/>
            <person name="LaButti K."/>
            <person name="Morin E."/>
            <person name="Salamov A."/>
            <person name="Lipzen A."/>
            <person name="Mereny Z."/>
            <person name="Hegedus B."/>
            <person name="Baldrian P."/>
            <person name="Stursova M."/>
            <person name="Weitz H."/>
            <person name="Taylor A."/>
            <person name="Grigoriev I.V."/>
            <person name="Nagy L.G."/>
            <person name="Martin F."/>
            <person name="Kauserud H."/>
        </authorList>
    </citation>
    <scope>NUCLEOTIDE SEQUENCE</scope>
    <source>
        <strain evidence="2">CBHHK182m</strain>
    </source>
</reference>
<keyword evidence="3" id="KW-1185">Reference proteome</keyword>
<evidence type="ECO:0000313" key="2">
    <source>
        <dbReference type="EMBL" id="KAJ7734821.1"/>
    </source>
</evidence>
<dbReference type="EMBL" id="JARKIB010000130">
    <property type="protein sequence ID" value="KAJ7734821.1"/>
    <property type="molecule type" value="Genomic_DNA"/>
</dbReference>
<comment type="caution">
    <text evidence="2">The sequence shown here is derived from an EMBL/GenBank/DDBJ whole genome shotgun (WGS) entry which is preliminary data.</text>
</comment>
<proteinExistence type="predicted"/>
<name>A0AAD7I4E6_9AGAR</name>
<gene>
    <name evidence="2" type="ORF">B0H16DRAFT_1892397</name>
</gene>
<feature type="compositionally biased region" description="Pro residues" evidence="1">
    <location>
        <begin position="59"/>
        <end position="77"/>
    </location>
</feature>
<sequence length="1387" mass="155920">MANPVSRWWGRRTNPTATSPDDSPPSGPVAAASPTRPLLRWRGRRSRGTDVKPNASGSGPPPSAESPPVAPTNPPPSVSKAPARSAMKKSAGAQDPGNKPGRGRVRFGEDTETIIDVVSDSHEESSESRLDFVPSMMDVLAKLSVTYPFVKAVFLPFKFAYEQQLTNDRKSKHLFEEMAKGVRALIYVDELDLEQPTGASIKNLTEISEKMAMNIAACCNVLDVYQKLQPLQKFLTAGTWNELFAERAIQFEVQQQELRAALNLSVAIPRGKTMIVAEFDSCKPPHAADFDMWIAEVGGREKLISDETSTSWEKLLVYQTPLLSAGLSGNPRVGEPRVKEFRKEYELISRDVVSLIQDNQKSLAHRLETLVDAVDQDVTTEIARSRDSINDMDRYTAPTASRPPIMSRTPSSASIKKAMGAPGLESKSRRGSIHVWDHTDPVSDAVTNSTLQDFGDALLDLIPPLMDGLTSLSKIHPFLTDSVLKDEDKCKELLAYQTSLIGTHSLELTGPQAAGKRGESPFTGKTLHDEYLLITQAKDLNSLLAQNMNVLELSIDALNQDLTAKVEGSADRVVDRVVDAFHRGPHERLQNQDKQIMVEVWKNQGWRGSTKTWKLVLALRDHLIELAEMEKSGDGRNTPAPLAHRDTVSTTVPGDTAAEEEKLLSLEDMWAIECLQVRRLRNLNQVLDPDASGFSTIAEVNTFTQSCPPKWRLPHWIAYWVVGWQASATAYCAEIDNLIAQMVLIRDRVRVKMPASMIIWTKFQDYVDSQEETLRTRLEKIHYVIDSSSTVVEALIPGDHIERTILTLIALLMRRHLAKMHLCLTKDISENELFDDSLAIRVVVDVAWDRYSHLLDYFGWKSPLNREHYRNTVVQSPSPEIQEFEPDELEGILVYDANGSKLPIPQQGMDGPDTSQSFNGQLSDVPQSDKHLESRERGLPPLIEVPESPPTMSHDTQMDNIDGLWFGFHSDDTDPPYNGMFEVCITTSATDAQVVILGSGAAKSLEWTTTGQITGGDHRVHFQRRFSDGYVQCYDGVFDPVCRIISGTYSCENDDLEDSSRFFLKPGVMRNPSRSLLVFALDTVVGHFRRKASFARALEHMKRVQLYVQLSVESSGAGSILRAFRMWETLDEVDWEPEVRREVDMLASWYQRAEESHGFLQCDACHKSILRSRILCLECEPKEFEQSVDLDAQDACISASMLIGRSDVMHTPTHLLLKVRDRLLLRDHAGTKQAAIHCSKLATRNYETTDNGFTRCLICRERASTPCWYCLDCEAVDAFVCEACEKEIDNLAPWKYQRRYRTELANSTPHNILHRLIRFGVKLEMVPKPDTERMASIEHLRLLESRMTELLNERHKEMTSRVDEVDRRLGRMESLLQGLRQSSNASL</sequence>
<evidence type="ECO:0000256" key="1">
    <source>
        <dbReference type="SAM" id="MobiDB-lite"/>
    </source>
</evidence>
<feature type="compositionally biased region" description="Polar residues" evidence="1">
    <location>
        <begin position="913"/>
        <end position="926"/>
    </location>
</feature>
<feature type="region of interest" description="Disordered" evidence="1">
    <location>
        <begin position="393"/>
        <end position="416"/>
    </location>
</feature>
<dbReference type="Proteomes" id="UP001215598">
    <property type="component" value="Unassembled WGS sequence"/>
</dbReference>
<feature type="region of interest" description="Disordered" evidence="1">
    <location>
        <begin position="903"/>
        <end position="953"/>
    </location>
</feature>
<protein>
    <recommendedName>
        <fullName evidence="4">ZZ-type domain-containing protein</fullName>
    </recommendedName>
</protein>
<feature type="region of interest" description="Disordered" evidence="1">
    <location>
        <begin position="632"/>
        <end position="652"/>
    </location>
</feature>
<feature type="compositionally biased region" description="Basic and acidic residues" evidence="1">
    <location>
        <begin position="927"/>
        <end position="938"/>
    </location>
</feature>
<evidence type="ECO:0008006" key="4">
    <source>
        <dbReference type="Google" id="ProtNLM"/>
    </source>
</evidence>
<feature type="compositionally biased region" description="Low complexity" evidence="1">
    <location>
        <begin position="28"/>
        <end position="38"/>
    </location>
</feature>
<evidence type="ECO:0000313" key="3">
    <source>
        <dbReference type="Proteomes" id="UP001215598"/>
    </source>
</evidence>
<organism evidence="2 3">
    <name type="scientific">Mycena metata</name>
    <dbReference type="NCBI Taxonomy" id="1033252"/>
    <lineage>
        <taxon>Eukaryota</taxon>
        <taxon>Fungi</taxon>
        <taxon>Dikarya</taxon>
        <taxon>Basidiomycota</taxon>
        <taxon>Agaricomycotina</taxon>
        <taxon>Agaricomycetes</taxon>
        <taxon>Agaricomycetidae</taxon>
        <taxon>Agaricales</taxon>
        <taxon>Marasmiineae</taxon>
        <taxon>Mycenaceae</taxon>
        <taxon>Mycena</taxon>
    </lineage>
</organism>